<proteinExistence type="inferred from homology"/>
<dbReference type="SUPFAM" id="SSF56112">
    <property type="entry name" value="Protein kinase-like (PK-like)"/>
    <property type="match status" value="1"/>
</dbReference>
<dbReference type="GO" id="GO:0004305">
    <property type="term" value="F:ethanolamine kinase activity"/>
    <property type="evidence" value="ECO:0007669"/>
    <property type="project" value="TreeGrafter"/>
</dbReference>
<accession>A0A6A4VY55</accession>
<comment type="caution">
    <text evidence="4">The sequence shown here is derived from an EMBL/GenBank/DDBJ whole genome shotgun (WGS) entry which is preliminary data.</text>
</comment>
<dbReference type="GO" id="GO:0004103">
    <property type="term" value="F:choline kinase activity"/>
    <property type="evidence" value="ECO:0007669"/>
    <property type="project" value="TreeGrafter"/>
</dbReference>
<keyword evidence="2" id="KW-1208">Phospholipid metabolism</keyword>
<evidence type="ECO:0000313" key="5">
    <source>
        <dbReference type="Proteomes" id="UP000440578"/>
    </source>
</evidence>
<keyword evidence="1" id="KW-0594">Phospholipid biosynthesis</keyword>
<evidence type="ECO:0000256" key="1">
    <source>
        <dbReference type="ARBA" id="ARBA00023209"/>
    </source>
</evidence>
<dbReference type="PANTHER" id="PTHR22603">
    <property type="entry name" value="CHOLINE/ETHANOALAMINE KINASE"/>
    <property type="match status" value="1"/>
</dbReference>
<dbReference type="PANTHER" id="PTHR22603:SF93">
    <property type="entry name" value="RE24176P"/>
    <property type="match status" value="1"/>
</dbReference>
<name>A0A6A4VY55_AMPAM</name>
<reference evidence="4 5" key="1">
    <citation type="submission" date="2019-07" db="EMBL/GenBank/DDBJ databases">
        <title>Draft genome assembly of a fouling barnacle, Amphibalanus amphitrite (Darwin, 1854): The first reference genome for Thecostraca.</title>
        <authorList>
            <person name="Kim W."/>
        </authorList>
    </citation>
    <scope>NUCLEOTIDE SEQUENCE [LARGE SCALE GENOMIC DNA]</scope>
    <source>
        <strain evidence="4">SNU_AA5</strain>
        <tissue evidence="4">Soma without cirri and trophi</tissue>
    </source>
</reference>
<protein>
    <submittedName>
        <fullName evidence="4">Choline/ethanolamine kinase</fullName>
    </submittedName>
</protein>
<organism evidence="4 5">
    <name type="scientific">Amphibalanus amphitrite</name>
    <name type="common">Striped barnacle</name>
    <name type="synonym">Balanus amphitrite</name>
    <dbReference type="NCBI Taxonomy" id="1232801"/>
    <lineage>
        <taxon>Eukaryota</taxon>
        <taxon>Metazoa</taxon>
        <taxon>Ecdysozoa</taxon>
        <taxon>Arthropoda</taxon>
        <taxon>Crustacea</taxon>
        <taxon>Multicrustacea</taxon>
        <taxon>Cirripedia</taxon>
        <taxon>Thoracica</taxon>
        <taxon>Thoracicalcarea</taxon>
        <taxon>Balanomorpha</taxon>
        <taxon>Balanoidea</taxon>
        <taxon>Balanidae</taxon>
        <taxon>Amphibalaninae</taxon>
        <taxon>Amphibalanus</taxon>
    </lineage>
</organism>
<dbReference type="OrthoDB" id="3649325at2759"/>
<keyword evidence="5" id="KW-1185">Reference proteome</keyword>
<dbReference type="Gene3D" id="3.30.200.20">
    <property type="entry name" value="Phosphorylase Kinase, domain 1"/>
    <property type="match status" value="1"/>
</dbReference>
<comment type="similarity">
    <text evidence="3">Belongs to the choline/ethanolamine kinase family.</text>
</comment>
<dbReference type="CDD" id="cd05156">
    <property type="entry name" value="ChoK_euk"/>
    <property type="match status" value="1"/>
</dbReference>
<dbReference type="Pfam" id="PF01633">
    <property type="entry name" value="Choline_kinase"/>
    <property type="match status" value="1"/>
</dbReference>
<dbReference type="EMBL" id="VIIS01001597">
    <property type="protein sequence ID" value="KAF0295792.1"/>
    <property type="molecule type" value="Genomic_DNA"/>
</dbReference>
<evidence type="ECO:0000256" key="2">
    <source>
        <dbReference type="ARBA" id="ARBA00023264"/>
    </source>
</evidence>
<keyword evidence="1" id="KW-0443">Lipid metabolism</keyword>
<gene>
    <name evidence="4" type="primary">CHKB_1</name>
    <name evidence="4" type="ORF">FJT64_006714</name>
</gene>
<keyword evidence="4" id="KW-0418">Kinase</keyword>
<dbReference type="AlphaFoldDB" id="A0A6A4VY55"/>
<sequence length="396" mass="46410">MVIQANSHCFYGVEEMRNQAHGLCRDYLHGAWQLISPDDMVIKPISGGMSNFLFLCELPDDQQPLAGEPCQVLLRMYGQVQDGGHESITESVIFTLLAERRLGPKLYGIFPGGRLEEFIQASSLRYSDLRSPEVSRQIARQLATVHSLDVPICKEPRFIWQMMKKWIRMTKECLDDRTMAEHADKVDVIKSLRLVSFEQEMEWLKRYFDRVPSPVVFCHNDLQEGNVLRHSDVKGGRQRLTLIDFEYCSYNYRGFDLANHFCEWLYDYSSPQPPFFTEHPDRWPSRDEQLRFIRAYLEHRSKTAAVDDDDEHPVMDKEQLQREEESMLDEINVYSLGSHLFWAVWSITNAATSSINFGYWEYSLCRLRAYQRQKQHLMETDPRCPKMAQGVKRNLD</sequence>
<keyword evidence="4" id="KW-0808">Transferase</keyword>
<evidence type="ECO:0000313" key="4">
    <source>
        <dbReference type="EMBL" id="KAF0295792.1"/>
    </source>
</evidence>
<keyword evidence="1" id="KW-0444">Lipid biosynthesis</keyword>
<dbReference type="GO" id="GO:0005737">
    <property type="term" value="C:cytoplasm"/>
    <property type="evidence" value="ECO:0007669"/>
    <property type="project" value="TreeGrafter"/>
</dbReference>
<evidence type="ECO:0000256" key="3">
    <source>
        <dbReference type="ARBA" id="ARBA00038211"/>
    </source>
</evidence>
<dbReference type="Gene3D" id="3.90.1200.10">
    <property type="match status" value="1"/>
</dbReference>
<dbReference type="InterPro" id="IPR011009">
    <property type="entry name" value="Kinase-like_dom_sf"/>
</dbReference>
<dbReference type="Proteomes" id="UP000440578">
    <property type="component" value="Unassembled WGS sequence"/>
</dbReference>
<dbReference type="GO" id="GO:0006646">
    <property type="term" value="P:phosphatidylethanolamine biosynthetic process"/>
    <property type="evidence" value="ECO:0007669"/>
    <property type="project" value="TreeGrafter"/>
</dbReference>